<organism evidence="3 4">
    <name type="scientific">Trichuris muris</name>
    <name type="common">Mouse whipworm</name>
    <dbReference type="NCBI Taxonomy" id="70415"/>
    <lineage>
        <taxon>Eukaryota</taxon>
        <taxon>Metazoa</taxon>
        <taxon>Ecdysozoa</taxon>
        <taxon>Nematoda</taxon>
        <taxon>Enoplea</taxon>
        <taxon>Dorylaimia</taxon>
        <taxon>Trichinellida</taxon>
        <taxon>Trichuridae</taxon>
        <taxon>Trichuris</taxon>
    </lineage>
</organism>
<dbReference type="FunFam" id="3.30.420.10:FF:000063">
    <property type="entry name" value="Retrovirus-related Pol polyprotein from transposon 297-like Protein"/>
    <property type="match status" value="1"/>
</dbReference>
<dbReference type="GO" id="GO:0003676">
    <property type="term" value="F:nucleic acid binding"/>
    <property type="evidence" value="ECO:0007669"/>
    <property type="project" value="InterPro"/>
</dbReference>
<dbReference type="InterPro" id="IPR001584">
    <property type="entry name" value="Integrase_cat-core"/>
</dbReference>
<protein>
    <recommendedName>
        <fullName evidence="1">RNA-directed DNA polymerase</fullName>
        <ecNumber evidence="1">2.7.7.49</ecNumber>
    </recommendedName>
</protein>
<dbReference type="AlphaFoldDB" id="A0A5S6Q612"/>
<dbReference type="Proteomes" id="UP000046395">
    <property type="component" value="Unassembled WGS sequence"/>
</dbReference>
<dbReference type="InterPro" id="IPR012337">
    <property type="entry name" value="RNaseH-like_sf"/>
</dbReference>
<dbReference type="FunFam" id="1.10.340.70:FF:000003">
    <property type="entry name" value="Protein CBG25708"/>
    <property type="match status" value="1"/>
</dbReference>
<evidence type="ECO:0000313" key="3">
    <source>
        <dbReference type="Proteomes" id="UP000046395"/>
    </source>
</evidence>
<dbReference type="PROSITE" id="PS50994">
    <property type="entry name" value="INTEGRASE"/>
    <property type="match status" value="1"/>
</dbReference>
<dbReference type="EC" id="2.7.7.49" evidence="1"/>
<dbReference type="WBParaSite" id="TMUE_1000002655.1">
    <property type="protein sequence ID" value="TMUE_1000002655.1"/>
    <property type="gene ID" value="WBGene00298419"/>
</dbReference>
<dbReference type="InterPro" id="IPR050951">
    <property type="entry name" value="Retrovirus_Pol_polyprotein"/>
</dbReference>
<evidence type="ECO:0000256" key="1">
    <source>
        <dbReference type="ARBA" id="ARBA00012493"/>
    </source>
</evidence>
<dbReference type="InterPro" id="IPR041588">
    <property type="entry name" value="Integrase_H2C2"/>
</dbReference>
<sequence>MLSADREIPPPGDILLLETDVETPDDARTMERLTRHDRILARVLHWALCGWPVAKQPEEFRSFIQRKSERSVHRNCLLWGNRVIIPEKARSRVLRLLHEAHPGIVRMKALARSYVWWPRLEDDIEHMVKECSACQEAQCAPNRAPVNPWERTEKPWSRLHADFAGAFQWQVFLIVVDSYSKWLDVSPVRTTSANAVIDKLASLFATHGLAGVIVTDNGTAFTAAEFEEFAKANTIGHATVAPYHPSSNGQAERMVQTVKQTLRKIIHGSWSLRLSRFLLNQHLTPRTATGISPADVVMSRRPRSLLDNVHPDSVWTRTVILNRFHASAPLGPLRSPVASPVLYVSR</sequence>
<dbReference type="PANTHER" id="PTHR37984">
    <property type="entry name" value="PROTEIN CBG26694"/>
    <property type="match status" value="1"/>
</dbReference>
<dbReference type="Pfam" id="PF17921">
    <property type="entry name" value="Integrase_H2C2"/>
    <property type="match status" value="1"/>
</dbReference>
<evidence type="ECO:0000313" key="4">
    <source>
        <dbReference type="WBParaSite" id="TMUE_1000002655.1"/>
    </source>
</evidence>
<feature type="domain" description="Integrase catalytic" evidence="2">
    <location>
        <begin position="151"/>
        <end position="319"/>
    </location>
</feature>
<proteinExistence type="predicted"/>
<accession>A0A5S6Q612</accession>
<keyword evidence="3" id="KW-1185">Reference proteome</keyword>
<dbReference type="Gene3D" id="3.30.420.10">
    <property type="entry name" value="Ribonuclease H-like superfamily/Ribonuclease H"/>
    <property type="match status" value="1"/>
</dbReference>
<dbReference type="Gene3D" id="1.10.340.70">
    <property type="match status" value="1"/>
</dbReference>
<dbReference type="GO" id="GO:0003964">
    <property type="term" value="F:RNA-directed DNA polymerase activity"/>
    <property type="evidence" value="ECO:0007669"/>
    <property type="project" value="UniProtKB-EC"/>
</dbReference>
<dbReference type="SUPFAM" id="SSF53098">
    <property type="entry name" value="Ribonuclease H-like"/>
    <property type="match status" value="1"/>
</dbReference>
<dbReference type="PANTHER" id="PTHR37984:SF12">
    <property type="entry name" value="RIBONUCLEASE H"/>
    <property type="match status" value="1"/>
</dbReference>
<dbReference type="InterPro" id="IPR036397">
    <property type="entry name" value="RNaseH_sf"/>
</dbReference>
<dbReference type="Pfam" id="PF00665">
    <property type="entry name" value="rve"/>
    <property type="match status" value="1"/>
</dbReference>
<evidence type="ECO:0000259" key="2">
    <source>
        <dbReference type="PROSITE" id="PS50994"/>
    </source>
</evidence>
<reference evidence="4" key="1">
    <citation type="submission" date="2019-12" db="UniProtKB">
        <authorList>
            <consortium name="WormBaseParasite"/>
        </authorList>
    </citation>
    <scope>IDENTIFICATION</scope>
</reference>
<name>A0A5S6Q612_TRIMR</name>
<dbReference type="GO" id="GO:0015074">
    <property type="term" value="P:DNA integration"/>
    <property type="evidence" value="ECO:0007669"/>
    <property type="project" value="InterPro"/>
</dbReference>
<dbReference type="STRING" id="70415.A0A5S6Q612"/>